<feature type="transmembrane region" description="Helical" evidence="1">
    <location>
        <begin position="91"/>
        <end position="112"/>
    </location>
</feature>
<organism evidence="2 3">
    <name type="scientific">Vreelandella songnenensis</name>
    <dbReference type="NCBI Taxonomy" id="1176243"/>
    <lineage>
        <taxon>Bacteria</taxon>
        <taxon>Pseudomonadati</taxon>
        <taxon>Pseudomonadota</taxon>
        <taxon>Gammaproteobacteria</taxon>
        <taxon>Oceanospirillales</taxon>
        <taxon>Halomonadaceae</taxon>
        <taxon>Vreelandella</taxon>
    </lineage>
</organism>
<keyword evidence="1" id="KW-0812">Transmembrane</keyword>
<sequence>MSSALWIAVFASAFGTLLIRVVPFLWMQRRLNSAAGLNAMPQWLTVLGPLMIAAVLGVSIMPVNPGPASWLATVAGLLATLLVWRRVHSLGWPVAAGVAIFGVVVLACGVILPG</sequence>
<evidence type="ECO:0000256" key="1">
    <source>
        <dbReference type="SAM" id="Phobius"/>
    </source>
</evidence>
<dbReference type="InterPro" id="IPR008407">
    <property type="entry name" value="Brnchd-chn_aa_trnsp_AzlD"/>
</dbReference>
<protein>
    <submittedName>
        <fullName evidence="2">Branched-subunit amino acid transport protein AzlD</fullName>
    </submittedName>
</protein>
<dbReference type="RefSeq" id="WP_106373562.1">
    <property type="nucleotide sequence ID" value="NZ_PVTK01000001.1"/>
</dbReference>
<feature type="transmembrane region" description="Helical" evidence="1">
    <location>
        <begin position="39"/>
        <end position="61"/>
    </location>
</feature>
<keyword evidence="1" id="KW-0472">Membrane</keyword>
<dbReference type="AlphaFoldDB" id="A0A2T0V8V9"/>
<keyword evidence="1" id="KW-1133">Transmembrane helix</keyword>
<feature type="transmembrane region" description="Helical" evidence="1">
    <location>
        <begin position="67"/>
        <end position="84"/>
    </location>
</feature>
<dbReference type="Pfam" id="PF05437">
    <property type="entry name" value="AzlD"/>
    <property type="match status" value="1"/>
</dbReference>
<evidence type="ECO:0000313" key="2">
    <source>
        <dbReference type="EMBL" id="PRY66606.1"/>
    </source>
</evidence>
<comment type="caution">
    <text evidence="2">The sequence shown here is derived from an EMBL/GenBank/DDBJ whole genome shotgun (WGS) entry which is preliminary data.</text>
</comment>
<accession>A0A2T0V8V9</accession>
<dbReference type="OrthoDB" id="9154314at2"/>
<keyword evidence="3" id="KW-1185">Reference proteome</keyword>
<proteinExistence type="predicted"/>
<evidence type="ECO:0000313" key="3">
    <source>
        <dbReference type="Proteomes" id="UP000237647"/>
    </source>
</evidence>
<name>A0A2T0V8V9_9GAMM</name>
<dbReference type="EMBL" id="PVTK01000001">
    <property type="protein sequence ID" value="PRY66606.1"/>
    <property type="molecule type" value="Genomic_DNA"/>
</dbReference>
<gene>
    <name evidence="2" type="ORF">B0H98_101600</name>
</gene>
<dbReference type="Proteomes" id="UP000237647">
    <property type="component" value="Unassembled WGS sequence"/>
</dbReference>
<feature type="transmembrane region" description="Helical" evidence="1">
    <location>
        <begin position="6"/>
        <end position="27"/>
    </location>
</feature>
<reference evidence="2 3" key="1">
    <citation type="submission" date="2018-03" db="EMBL/GenBank/DDBJ databases">
        <title>Genomic Encyclopedia of Type Strains, Phase III (KMG-III): the genomes of soil and plant-associated and newly described type strains.</title>
        <authorList>
            <person name="Whitman W."/>
        </authorList>
    </citation>
    <scope>NUCLEOTIDE SEQUENCE [LARGE SCALE GENOMIC DNA]</scope>
    <source>
        <strain evidence="2 3">CGMCC 1.12152</strain>
    </source>
</reference>